<dbReference type="Gene3D" id="3.50.30.30">
    <property type="match status" value="2"/>
</dbReference>
<proteinExistence type="predicted"/>
<protein>
    <submittedName>
        <fullName evidence="3">Uncharacterized protein</fullName>
    </submittedName>
</protein>
<dbReference type="EMBL" id="CP138896">
    <property type="protein sequence ID" value="WPK25404.1"/>
    <property type="molecule type" value="Genomic_DNA"/>
</dbReference>
<feature type="region of interest" description="Disordered" evidence="1">
    <location>
        <begin position="1"/>
        <end position="32"/>
    </location>
</feature>
<reference evidence="3 4" key="1">
    <citation type="submission" date="2023-10" db="EMBL/GenBank/DDBJ databases">
        <title>Draft Genome Sequence of Candida saopaulonensis from a very Premature Infant with Sepsis.</title>
        <authorList>
            <person name="Ning Y."/>
            <person name="Dai R."/>
            <person name="Xiao M."/>
            <person name="Xu Y."/>
            <person name="Yan Q."/>
            <person name="Zhang L."/>
        </authorList>
    </citation>
    <scope>NUCLEOTIDE SEQUENCE [LARGE SCALE GENOMIC DNA]</scope>
    <source>
        <strain evidence="3 4">19XY460</strain>
    </source>
</reference>
<dbReference type="Proteomes" id="UP001338582">
    <property type="component" value="Chromosome 3"/>
</dbReference>
<dbReference type="GO" id="GO:0004180">
    <property type="term" value="F:carboxypeptidase activity"/>
    <property type="evidence" value="ECO:0007669"/>
    <property type="project" value="TreeGrafter"/>
</dbReference>
<dbReference type="SUPFAM" id="SSF53187">
    <property type="entry name" value="Zn-dependent exopeptidases"/>
    <property type="match status" value="1"/>
</dbReference>
<dbReference type="SUPFAM" id="SSF52025">
    <property type="entry name" value="PA domain"/>
    <property type="match status" value="1"/>
</dbReference>
<evidence type="ECO:0000256" key="2">
    <source>
        <dbReference type="SAM" id="Phobius"/>
    </source>
</evidence>
<keyword evidence="2" id="KW-1133">Transmembrane helix</keyword>
<sequence length="780" mass="88270">MTSVDDSVAEDTTQETNYGSVSEPPVEEVENPKEVTKSIFSRLWWLILLGILATIVAQLIFLPRTSPNRDFRRWHGLKLTTSDVERLFISLLRPGKSDSEGFTTEDRIGMYLRNFSEINSQSATNMAGSENRNLEEFVEKEMRRQKCETHVYDYDLPVELQAPSDLSLVLRDAENNRVLYKAPLKELNFHTPAFFCFSAAGQIKKDYVNANMGTPADYALLDKNGISIENRIVIFSHALDSEYSLNDKIHFAEGIGCAGVIVYGDENVPKTISRKFRSHSIPTLSFRLPISFDSVKPILVALGPSYGDFKEWQFAPYSNHALQLELGTQFNQSPLRGSTIVSTMNSAMHDGIVVVGASRDSLTSTNPLSGHAIMIELMSQLSELQRLGWLPLRTIKFVSWDASRSGAFGMSDLLDRVLPKSSPVLAYINLDEDVIMGDRFSVDSNPLFNDILRYAARFVALLANSKEPKLSTPQNPHLQVDSVTTLLELWMKQSNATVNNKLGYLLAGKAAGIIQFVRQVPTMNLKFETCKIKKDLLYVPDSNSYSYHWVEQNDEGLRLHGALLRYLGLLLISLGENEVVESKVGLLFGKIDEYFTSMSSSYNILNNAWSREDVSDIFMDHAPQSVLFADAKAKKLAKYMFDASVHYDVVFETFTELVHKLAAKALKFDAYAEQVEDLWTTDFPWFKLPQKILIYLKFKQLNWKLLRIEQVLASDSLNSSGDFKHLMYDIPRGMLPMSEKNERGAFATFYEAYDSGLMEQVVLLMAEKYERLKTALDYIT</sequence>
<dbReference type="KEGG" id="asau:88173781"/>
<keyword evidence="4" id="KW-1185">Reference proteome</keyword>
<dbReference type="PANTHER" id="PTHR10404:SF46">
    <property type="entry name" value="VACUOLAR PROTEIN SORTING-ASSOCIATED PROTEIN 70"/>
    <property type="match status" value="1"/>
</dbReference>
<feature type="transmembrane region" description="Helical" evidence="2">
    <location>
        <begin position="43"/>
        <end position="62"/>
    </location>
</feature>
<dbReference type="RefSeq" id="XP_062877786.1">
    <property type="nucleotide sequence ID" value="XM_063021716.1"/>
</dbReference>
<dbReference type="Gene3D" id="3.40.630.10">
    <property type="entry name" value="Zn peptidases"/>
    <property type="match status" value="2"/>
</dbReference>
<dbReference type="InterPro" id="IPR046450">
    <property type="entry name" value="PA_dom_sf"/>
</dbReference>
<accession>A0AAX4HAL6</accession>
<keyword evidence="2" id="KW-0472">Membrane</keyword>
<name>A0AAX4HAL6_9ASCO</name>
<dbReference type="GeneID" id="88173781"/>
<gene>
    <name evidence="3" type="ORF">PUMCH_002717</name>
</gene>
<evidence type="ECO:0000313" key="4">
    <source>
        <dbReference type="Proteomes" id="UP001338582"/>
    </source>
</evidence>
<dbReference type="InterPro" id="IPR039373">
    <property type="entry name" value="Peptidase_M28B"/>
</dbReference>
<organism evidence="3 4">
    <name type="scientific">Australozyma saopauloensis</name>
    <dbReference type="NCBI Taxonomy" id="291208"/>
    <lineage>
        <taxon>Eukaryota</taxon>
        <taxon>Fungi</taxon>
        <taxon>Dikarya</taxon>
        <taxon>Ascomycota</taxon>
        <taxon>Saccharomycotina</taxon>
        <taxon>Pichiomycetes</taxon>
        <taxon>Metschnikowiaceae</taxon>
        <taxon>Australozyma</taxon>
    </lineage>
</organism>
<keyword evidence="2" id="KW-0812">Transmembrane</keyword>
<dbReference type="PANTHER" id="PTHR10404">
    <property type="entry name" value="N-ACETYLATED-ALPHA-LINKED ACIDIC DIPEPTIDASE"/>
    <property type="match status" value="1"/>
</dbReference>
<dbReference type="AlphaFoldDB" id="A0AAX4HAL6"/>
<evidence type="ECO:0000256" key="1">
    <source>
        <dbReference type="SAM" id="MobiDB-lite"/>
    </source>
</evidence>
<evidence type="ECO:0000313" key="3">
    <source>
        <dbReference type="EMBL" id="WPK25404.1"/>
    </source>
</evidence>